<gene>
    <name evidence="2" type="ORF">SOO65_17020</name>
</gene>
<evidence type="ECO:0000256" key="1">
    <source>
        <dbReference type="SAM" id="SignalP"/>
    </source>
</evidence>
<dbReference type="Gene3D" id="2.40.160.60">
    <property type="entry name" value="Outer membrane protein transport protein (OMPP1/FadL/TodX)"/>
    <property type="match status" value="1"/>
</dbReference>
<name>A0AAX4HML3_9BACT</name>
<feature type="chain" id="PRO_5043679769" evidence="1">
    <location>
        <begin position="18"/>
        <end position="371"/>
    </location>
</feature>
<sequence>MKWWLLSITLFTSAAFAFDTPYTMRSPRGLLMGDAFTAVNDDEFTLFYNPAALARHKRDFTLNPVNPQFHGTNILNDMDRFKDFPDEPVGASKVLMDYPAHASGGIAPGFKLFNIGVTFLANESYDVLLRNRAHPMLDLDLRSDRGVMMGIGIPIGPGRLSRKNSQGSQTSLGISAKYLERTGVRDTLALAGPVVVDSLGKDELEKVLKTLGRVKGVGYGFDAGLEHVTRSGNSQFVASLAALDITGTNFKEQSHPDNLQVADIRDQINFGLAAGQDFKIFHYILSADVRALNEEMDFGKRLRFGAEVGVPGLSLMAGMNSGYYSYGATVDMAFMKVTAGFYDMELGSKYKQIKSRRFVLYLSLFDFSFDA</sequence>
<feature type="signal peptide" evidence="1">
    <location>
        <begin position="1"/>
        <end position="17"/>
    </location>
</feature>
<keyword evidence="3" id="KW-1185">Reference proteome</keyword>
<dbReference type="RefSeq" id="WP_321393129.1">
    <property type="nucleotide sequence ID" value="NZ_CP139487.1"/>
</dbReference>
<accession>A0AAX4HML3</accession>
<keyword evidence="1" id="KW-0732">Signal</keyword>
<protein>
    <submittedName>
        <fullName evidence="2">Uncharacterized protein</fullName>
    </submittedName>
</protein>
<proteinExistence type="predicted"/>
<dbReference type="Proteomes" id="UP001324634">
    <property type="component" value="Chromosome"/>
</dbReference>
<evidence type="ECO:0000313" key="2">
    <source>
        <dbReference type="EMBL" id="WPU64397.1"/>
    </source>
</evidence>
<dbReference type="EMBL" id="CP139487">
    <property type="protein sequence ID" value="WPU64397.1"/>
    <property type="molecule type" value="Genomic_DNA"/>
</dbReference>
<evidence type="ECO:0000313" key="3">
    <source>
        <dbReference type="Proteomes" id="UP001324634"/>
    </source>
</evidence>
<organism evidence="2 3">
    <name type="scientific">Peredibacter starrii</name>
    <dbReference type="NCBI Taxonomy" id="28202"/>
    <lineage>
        <taxon>Bacteria</taxon>
        <taxon>Pseudomonadati</taxon>
        <taxon>Bdellovibrionota</taxon>
        <taxon>Bacteriovoracia</taxon>
        <taxon>Bacteriovoracales</taxon>
        <taxon>Bacteriovoracaceae</taxon>
        <taxon>Peredibacter</taxon>
    </lineage>
</organism>
<dbReference type="KEGG" id="psti:SOO65_17020"/>
<reference evidence="2 3" key="1">
    <citation type="submission" date="2023-11" db="EMBL/GenBank/DDBJ databases">
        <title>Peredibacter starrii A3.12.</title>
        <authorList>
            <person name="Mitchell R.J."/>
        </authorList>
    </citation>
    <scope>NUCLEOTIDE SEQUENCE [LARGE SCALE GENOMIC DNA]</scope>
    <source>
        <strain evidence="2 3">A3.12</strain>
    </source>
</reference>
<dbReference type="AlphaFoldDB" id="A0AAX4HML3"/>